<dbReference type="Gene3D" id="1.10.10.10">
    <property type="entry name" value="Winged helix-like DNA-binding domain superfamily/Winged helix DNA-binding domain"/>
    <property type="match status" value="1"/>
</dbReference>
<evidence type="ECO:0000259" key="6">
    <source>
        <dbReference type="Pfam" id="PF08281"/>
    </source>
</evidence>
<evidence type="ECO:0000313" key="8">
    <source>
        <dbReference type="Proteomes" id="UP000605676"/>
    </source>
</evidence>
<dbReference type="NCBIfam" id="TIGR02937">
    <property type="entry name" value="sigma70-ECF"/>
    <property type="match status" value="1"/>
</dbReference>
<sequence length="194" mass="23001">MAKQVEENNHDTLLLQKIKAGDEYAFELVFKNYYPHLVLLAQKYLGDKDLSESIVQSVFVKMWENRKTVEIRSLRGFLVVAVRNKCTNELKHRQVVREYEKVNDHKEEAVWMSFNENVYLQKINNVIEELPEQRKRIFKMSRMDGLKYREIAEKLNISPKTVEVQMGKALKYLREQLQPLKKQLLATIALLMML</sequence>
<dbReference type="SUPFAM" id="SSF88659">
    <property type="entry name" value="Sigma3 and sigma4 domains of RNA polymerase sigma factors"/>
    <property type="match status" value="1"/>
</dbReference>
<reference evidence="7 8" key="1">
    <citation type="submission" date="2021-01" db="EMBL/GenBank/DDBJ databases">
        <title>Carboxyliciviraga sp.nov., isolated from coastal sediments.</title>
        <authorList>
            <person name="Lu D."/>
            <person name="Zhang T."/>
        </authorList>
    </citation>
    <scope>NUCLEOTIDE SEQUENCE [LARGE SCALE GENOMIC DNA]</scope>
    <source>
        <strain evidence="7 8">N1Y132</strain>
    </source>
</reference>
<dbReference type="PANTHER" id="PTHR43133:SF46">
    <property type="entry name" value="RNA POLYMERASE SIGMA-70 FACTOR ECF SUBFAMILY"/>
    <property type="match status" value="1"/>
</dbReference>
<keyword evidence="2" id="KW-0805">Transcription regulation</keyword>
<keyword evidence="4" id="KW-0804">Transcription</keyword>
<organism evidence="7 8">
    <name type="scientific">Carboxylicivirga marina</name>
    <dbReference type="NCBI Taxonomy" id="2800988"/>
    <lineage>
        <taxon>Bacteria</taxon>
        <taxon>Pseudomonadati</taxon>
        <taxon>Bacteroidota</taxon>
        <taxon>Bacteroidia</taxon>
        <taxon>Marinilabiliales</taxon>
        <taxon>Marinilabiliaceae</taxon>
        <taxon>Carboxylicivirga</taxon>
    </lineage>
</organism>
<dbReference type="InterPro" id="IPR013324">
    <property type="entry name" value="RNA_pol_sigma_r3/r4-like"/>
</dbReference>
<dbReference type="PANTHER" id="PTHR43133">
    <property type="entry name" value="RNA POLYMERASE ECF-TYPE SIGMA FACTO"/>
    <property type="match status" value="1"/>
</dbReference>
<evidence type="ECO:0000256" key="1">
    <source>
        <dbReference type="ARBA" id="ARBA00010641"/>
    </source>
</evidence>
<dbReference type="InterPro" id="IPR014284">
    <property type="entry name" value="RNA_pol_sigma-70_dom"/>
</dbReference>
<feature type="domain" description="RNA polymerase sigma-70 region 2" evidence="5">
    <location>
        <begin position="30"/>
        <end position="94"/>
    </location>
</feature>
<comment type="similarity">
    <text evidence="1">Belongs to the sigma-70 factor family. ECF subfamily.</text>
</comment>
<evidence type="ECO:0000259" key="5">
    <source>
        <dbReference type="Pfam" id="PF04542"/>
    </source>
</evidence>
<dbReference type="InterPro" id="IPR007627">
    <property type="entry name" value="RNA_pol_sigma70_r2"/>
</dbReference>
<proteinExistence type="inferred from homology"/>
<feature type="domain" description="RNA polymerase sigma factor 70 region 4 type 2" evidence="6">
    <location>
        <begin position="121"/>
        <end position="173"/>
    </location>
</feature>
<keyword evidence="3" id="KW-0731">Sigma factor</keyword>
<dbReference type="SUPFAM" id="SSF88946">
    <property type="entry name" value="Sigma2 domain of RNA polymerase sigma factors"/>
    <property type="match status" value="1"/>
</dbReference>
<evidence type="ECO:0000256" key="4">
    <source>
        <dbReference type="ARBA" id="ARBA00023163"/>
    </source>
</evidence>
<keyword evidence="8" id="KW-1185">Reference proteome</keyword>
<evidence type="ECO:0000256" key="2">
    <source>
        <dbReference type="ARBA" id="ARBA00023015"/>
    </source>
</evidence>
<evidence type="ECO:0000313" key="7">
    <source>
        <dbReference type="EMBL" id="MBK3519826.1"/>
    </source>
</evidence>
<name>A0ABS1HQA6_9BACT</name>
<dbReference type="EMBL" id="JAENRR010000095">
    <property type="protein sequence ID" value="MBK3519826.1"/>
    <property type="molecule type" value="Genomic_DNA"/>
</dbReference>
<accession>A0ABS1HQA6</accession>
<dbReference type="RefSeq" id="WP_200467045.1">
    <property type="nucleotide sequence ID" value="NZ_JAENRR010000095.1"/>
</dbReference>
<comment type="caution">
    <text evidence="7">The sequence shown here is derived from an EMBL/GenBank/DDBJ whole genome shotgun (WGS) entry which is preliminary data.</text>
</comment>
<protein>
    <submittedName>
        <fullName evidence="7">RNA polymerase sigma-70 factor</fullName>
    </submittedName>
</protein>
<dbReference type="InterPro" id="IPR013325">
    <property type="entry name" value="RNA_pol_sigma_r2"/>
</dbReference>
<evidence type="ECO:0000256" key="3">
    <source>
        <dbReference type="ARBA" id="ARBA00023082"/>
    </source>
</evidence>
<dbReference type="Gene3D" id="1.10.1740.10">
    <property type="match status" value="1"/>
</dbReference>
<dbReference type="InterPro" id="IPR036388">
    <property type="entry name" value="WH-like_DNA-bd_sf"/>
</dbReference>
<dbReference type="Proteomes" id="UP000605676">
    <property type="component" value="Unassembled WGS sequence"/>
</dbReference>
<gene>
    <name evidence="7" type="ORF">JIV24_20965</name>
</gene>
<dbReference type="Pfam" id="PF08281">
    <property type="entry name" value="Sigma70_r4_2"/>
    <property type="match status" value="1"/>
</dbReference>
<dbReference type="InterPro" id="IPR014327">
    <property type="entry name" value="RNA_pol_sigma70_bacteroid"/>
</dbReference>
<dbReference type="InterPro" id="IPR039425">
    <property type="entry name" value="RNA_pol_sigma-70-like"/>
</dbReference>
<dbReference type="InterPro" id="IPR013249">
    <property type="entry name" value="RNA_pol_sigma70_r4_t2"/>
</dbReference>
<dbReference type="Pfam" id="PF04542">
    <property type="entry name" value="Sigma70_r2"/>
    <property type="match status" value="1"/>
</dbReference>
<dbReference type="NCBIfam" id="TIGR02985">
    <property type="entry name" value="Sig70_bacteroi1"/>
    <property type="match status" value="1"/>
</dbReference>